<comment type="caution">
    <text evidence="4">The sequence shown here is derived from an EMBL/GenBank/DDBJ whole genome shotgun (WGS) entry which is preliminary data.</text>
</comment>
<dbReference type="AlphaFoldDB" id="A0AA88JDU5"/>
<organism evidence="4 5">
    <name type="scientific">Ficus carica</name>
    <name type="common">Common fig</name>
    <dbReference type="NCBI Taxonomy" id="3494"/>
    <lineage>
        <taxon>Eukaryota</taxon>
        <taxon>Viridiplantae</taxon>
        <taxon>Streptophyta</taxon>
        <taxon>Embryophyta</taxon>
        <taxon>Tracheophyta</taxon>
        <taxon>Spermatophyta</taxon>
        <taxon>Magnoliopsida</taxon>
        <taxon>eudicotyledons</taxon>
        <taxon>Gunneridae</taxon>
        <taxon>Pentapetalae</taxon>
        <taxon>rosids</taxon>
        <taxon>fabids</taxon>
        <taxon>Rosales</taxon>
        <taxon>Moraceae</taxon>
        <taxon>Ficeae</taxon>
        <taxon>Ficus</taxon>
    </lineage>
</organism>
<evidence type="ECO:0000313" key="4">
    <source>
        <dbReference type="EMBL" id="GMN68616.1"/>
    </source>
</evidence>
<dbReference type="EMBL" id="BTGU01000656">
    <property type="protein sequence ID" value="GMN68613.1"/>
    <property type="molecule type" value="Genomic_DNA"/>
</dbReference>
<proteinExistence type="predicted"/>
<dbReference type="EMBL" id="BTGU01000657">
    <property type="protein sequence ID" value="GMN68616.1"/>
    <property type="molecule type" value="Genomic_DNA"/>
</dbReference>
<protein>
    <submittedName>
        <fullName evidence="4">Uncharacterized protein</fullName>
    </submittedName>
</protein>
<accession>A0AA88JDU5</accession>
<name>A0AA88JDU5_FICCA</name>
<dbReference type="Proteomes" id="UP001187192">
    <property type="component" value="Unassembled WGS sequence"/>
</dbReference>
<dbReference type="EMBL" id="BTGU01000655">
    <property type="protein sequence ID" value="GMN68608.1"/>
    <property type="molecule type" value="Genomic_DNA"/>
</dbReference>
<evidence type="ECO:0000313" key="5">
    <source>
        <dbReference type="Proteomes" id="UP001187192"/>
    </source>
</evidence>
<evidence type="ECO:0000313" key="2">
    <source>
        <dbReference type="EMBL" id="GMN68608.1"/>
    </source>
</evidence>
<evidence type="ECO:0000313" key="1">
    <source>
        <dbReference type="EMBL" id="GMN68605.1"/>
    </source>
</evidence>
<keyword evidence="5" id="KW-1185">Reference proteome</keyword>
<dbReference type="EMBL" id="BTGU01000654">
    <property type="protein sequence ID" value="GMN68605.1"/>
    <property type="molecule type" value="Genomic_DNA"/>
</dbReference>
<sequence>MVDLVKFHLNPPLSSDLTSKAFAFSWPEYSVELAVQFGGRGTSEWAGLERERVGFEEGVMAF</sequence>
<reference evidence="4" key="1">
    <citation type="submission" date="2023-07" db="EMBL/GenBank/DDBJ databases">
        <title>draft genome sequence of fig (Ficus carica).</title>
        <authorList>
            <person name="Takahashi T."/>
            <person name="Nishimura K."/>
        </authorList>
    </citation>
    <scope>NUCLEOTIDE SEQUENCE</scope>
</reference>
<gene>
    <name evidence="1" type="ORF">TIFTF001_037662</name>
    <name evidence="2" type="ORF">TIFTF001_037665</name>
    <name evidence="3" type="ORF">TIFTF001_037670</name>
    <name evidence="4" type="ORF">TIFTF001_037673</name>
</gene>
<evidence type="ECO:0000313" key="3">
    <source>
        <dbReference type="EMBL" id="GMN68613.1"/>
    </source>
</evidence>